<dbReference type="CDD" id="cd06225">
    <property type="entry name" value="HAMP"/>
    <property type="match status" value="1"/>
</dbReference>
<dbReference type="KEGG" id="suls:Sdiek1_0752"/>
<dbReference type="InterPro" id="IPR033479">
    <property type="entry name" value="dCache_1"/>
</dbReference>
<dbReference type="PANTHER" id="PTHR46663:SF3">
    <property type="entry name" value="SLL0267 PROTEIN"/>
    <property type="match status" value="1"/>
</dbReference>
<feature type="transmembrane region" description="Helical" evidence="6">
    <location>
        <begin position="26"/>
        <end position="48"/>
    </location>
</feature>
<evidence type="ECO:0000259" key="8">
    <source>
        <dbReference type="PROSITE" id="PS50887"/>
    </source>
</evidence>
<dbReference type="GO" id="GO:0005886">
    <property type="term" value="C:plasma membrane"/>
    <property type="evidence" value="ECO:0007669"/>
    <property type="project" value="UniProtKB-SubCell"/>
</dbReference>
<keyword evidence="5 6" id="KW-0472">Membrane</keyword>
<keyword evidence="9" id="KW-0808">Transferase</keyword>
<dbReference type="CDD" id="cd18774">
    <property type="entry name" value="PDC2_HK_sensor"/>
    <property type="match status" value="1"/>
</dbReference>
<feature type="domain" description="GGDEF" evidence="8">
    <location>
        <begin position="416"/>
        <end position="553"/>
    </location>
</feature>
<dbReference type="Gene3D" id="3.30.450.20">
    <property type="entry name" value="PAS domain"/>
    <property type="match status" value="1"/>
</dbReference>
<evidence type="ECO:0000259" key="7">
    <source>
        <dbReference type="PROSITE" id="PS50885"/>
    </source>
</evidence>
<dbReference type="CDD" id="cd12914">
    <property type="entry name" value="PDC1_DGC_like"/>
    <property type="match status" value="1"/>
</dbReference>
<dbReference type="AlphaFoldDB" id="A0A1Y0HIZ4"/>
<dbReference type="InterPro" id="IPR029787">
    <property type="entry name" value="Nucleotide_cyclase"/>
</dbReference>
<dbReference type="Pfam" id="PF00990">
    <property type="entry name" value="GGDEF"/>
    <property type="match status" value="1"/>
</dbReference>
<keyword evidence="4 6" id="KW-1133">Transmembrane helix</keyword>
<dbReference type="SMART" id="SM00267">
    <property type="entry name" value="GGDEF"/>
    <property type="match status" value="1"/>
</dbReference>
<reference evidence="10" key="1">
    <citation type="submission" date="2017-05" db="EMBL/GenBank/DDBJ databases">
        <title>Dechlorination kinetics govern the competition between two new strains of the genus Sulfurospirillum.</title>
        <authorList>
            <person name="Buttet G.F."/>
            <person name="Murray A.M."/>
            <person name="Goris T."/>
            <person name="Burion M."/>
            <person name="Lin B."/>
            <person name="Rolle M."/>
            <person name="Maillard J."/>
        </authorList>
    </citation>
    <scope>NUCLEOTIDE SEQUENCE [LARGE SCALE GENOMIC DNA]</scope>
    <source>
        <strain evidence="10">SL2-1</strain>
    </source>
</reference>
<keyword evidence="2" id="KW-1003">Cell membrane</keyword>
<gene>
    <name evidence="9" type="ORF">Sdiek1_0752</name>
</gene>
<evidence type="ECO:0000313" key="10">
    <source>
        <dbReference type="Proteomes" id="UP000196005"/>
    </source>
</evidence>
<evidence type="ECO:0000256" key="1">
    <source>
        <dbReference type="ARBA" id="ARBA00004651"/>
    </source>
</evidence>
<dbReference type="CDD" id="cd01949">
    <property type="entry name" value="GGDEF"/>
    <property type="match status" value="1"/>
</dbReference>
<dbReference type="GO" id="GO:0007165">
    <property type="term" value="P:signal transduction"/>
    <property type="evidence" value="ECO:0007669"/>
    <property type="project" value="InterPro"/>
</dbReference>
<dbReference type="SUPFAM" id="SSF55073">
    <property type="entry name" value="Nucleotide cyclase"/>
    <property type="match status" value="1"/>
</dbReference>
<dbReference type="RefSeq" id="WP_087437949.1">
    <property type="nucleotide sequence ID" value="NZ_CP021416.1"/>
</dbReference>
<dbReference type="InterPro" id="IPR043128">
    <property type="entry name" value="Rev_trsase/Diguanyl_cyclase"/>
</dbReference>
<protein>
    <submittedName>
        <fullName evidence="9">Diguanylate cyclase YegE</fullName>
        <ecNumber evidence="9">2.7.7.65</ecNumber>
    </submittedName>
</protein>
<dbReference type="InterPro" id="IPR052163">
    <property type="entry name" value="DGC-Regulatory_Protein"/>
</dbReference>
<organism evidence="9 10">
    <name type="scientific">Sulfurospirillum diekertiae</name>
    <dbReference type="NCBI Taxonomy" id="1854492"/>
    <lineage>
        <taxon>Bacteria</taxon>
        <taxon>Pseudomonadati</taxon>
        <taxon>Campylobacterota</taxon>
        <taxon>Epsilonproteobacteria</taxon>
        <taxon>Campylobacterales</taxon>
        <taxon>Sulfurospirillaceae</taxon>
        <taxon>Sulfurospirillum</taxon>
    </lineage>
</organism>
<dbReference type="InterPro" id="IPR000160">
    <property type="entry name" value="GGDEF_dom"/>
</dbReference>
<dbReference type="OrthoDB" id="9813903at2"/>
<comment type="subcellular location">
    <subcellularLocation>
        <location evidence="1">Cell membrane</location>
        <topology evidence="1">Multi-pass membrane protein</topology>
    </subcellularLocation>
</comment>
<dbReference type="EC" id="2.7.7.65" evidence="9"/>
<dbReference type="PROSITE" id="PS50885">
    <property type="entry name" value="HAMP"/>
    <property type="match status" value="1"/>
</dbReference>
<dbReference type="Gene3D" id="6.10.340.10">
    <property type="match status" value="1"/>
</dbReference>
<evidence type="ECO:0000256" key="2">
    <source>
        <dbReference type="ARBA" id="ARBA00022475"/>
    </source>
</evidence>
<dbReference type="NCBIfam" id="TIGR00254">
    <property type="entry name" value="GGDEF"/>
    <property type="match status" value="1"/>
</dbReference>
<dbReference type="PROSITE" id="PS50887">
    <property type="entry name" value="GGDEF"/>
    <property type="match status" value="1"/>
</dbReference>
<evidence type="ECO:0000256" key="6">
    <source>
        <dbReference type="SAM" id="Phobius"/>
    </source>
</evidence>
<evidence type="ECO:0000256" key="3">
    <source>
        <dbReference type="ARBA" id="ARBA00022692"/>
    </source>
</evidence>
<accession>A0A1Y0HIZ4</accession>
<dbReference type="PANTHER" id="PTHR46663">
    <property type="entry name" value="DIGUANYLATE CYCLASE DGCT-RELATED"/>
    <property type="match status" value="1"/>
</dbReference>
<sequence>MALTMDKRGTLFTLKDDRWSKIKNSILTRIILFAFMIIIIGGFTRYYLSFQTIHTNLFKVLSIHLEALADEGAQDVIHNLDVRKRFLTKLASLLPPSLLEDPKALKKWLIEREELNPVFSGALFVLNKEGTLIAGNGTEMIEAEKAYAEDGFFKQAMTQAFVIGTPIVSTISTVPVLPLSVPIKDDLGNIRAVLVGMTNFDTPGFFDRVLNGHIGQTGGFLLVDAKKQIFVAASQKELILKPTPKRGANLLHDKAISGFRGSGITINAHGIEELSAVASVPDTDWFVVSRIQTKEAFAMEENIKTTLIRAHAASLIIVPSILFAFLFFFFRPLRTSASLADKMSLGEVPLKPLPIKRMDELGYLTAAFNRLMAMLLESQKELKEIAHYDYLTKLPNRFLMVDRLAQALARCARNDTRLALLFMDLDGFKAINDSLGHNAGDEALIEVAKRFSSLIRASDTLARIGGDEFVILLSDLDGDLSCATSAASLVVSKCTEALKEPFILKGNRRYLGVSIGVAIGNKESLLDDLMVEADTKMYKTKNRTIPHINAIPSSVNIPLR</sequence>
<keyword evidence="3 6" id="KW-0812">Transmembrane</keyword>
<dbReference type="Gene3D" id="3.30.70.270">
    <property type="match status" value="1"/>
</dbReference>
<dbReference type="Pfam" id="PF02743">
    <property type="entry name" value="dCache_1"/>
    <property type="match status" value="1"/>
</dbReference>
<dbReference type="GO" id="GO:0052621">
    <property type="term" value="F:diguanylate cyclase activity"/>
    <property type="evidence" value="ECO:0007669"/>
    <property type="project" value="UniProtKB-EC"/>
</dbReference>
<keyword evidence="10" id="KW-1185">Reference proteome</keyword>
<dbReference type="InterPro" id="IPR003660">
    <property type="entry name" value="HAMP_dom"/>
</dbReference>
<dbReference type="EMBL" id="CP021416">
    <property type="protein sequence ID" value="ARU47920.1"/>
    <property type="molecule type" value="Genomic_DNA"/>
</dbReference>
<keyword evidence="9" id="KW-0548">Nucleotidyltransferase</keyword>
<evidence type="ECO:0000256" key="4">
    <source>
        <dbReference type="ARBA" id="ARBA00022989"/>
    </source>
</evidence>
<proteinExistence type="predicted"/>
<evidence type="ECO:0000256" key="5">
    <source>
        <dbReference type="ARBA" id="ARBA00023136"/>
    </source>
</evidence>
<feature type="transmembrane region" description="Helical" evidence="6">
    <location>
        <begin position="310"/>
        <end position="330"/>
    </location>
</feature>
<feature type="domain" description="HAMP" evidence="7">
    <location>
        <begin position="327"/>
        <end position="380"/>
    </location>
</feature>
<dbReference type="Proteomes" id="UP000196005">
    <property type="component" value="Chromosome"/>
</dbReference>
<name>A0A1Y0HIZ4_9BACT</name>
<evidence type="ECO:0000313" key="9">
    <source>
        <dbReference type="EMBL" id="ARU47920.1"/>
    </source>
</evidence>